<evidence type="ECO:0000256" key="1">
    <source>
        <dbReference type="ARBA" id="ARBA00000349"/>
    </source>
</evidence>
<dbReference type="EC" id="1.10.3.2" evidence="5"/>
<evidence type="ECO:0000256" key="4">
    <source>
        <dbReference type="ARBA" id="ARBA00010609"/>
    </source>
</evidence>
<organism evidence="12 13">
    <name type="scientific">Mycena rosella</name>
    <name type="common">Pink bonnet</name>
    <name type="synonym">Agaricus rosellus</name>
    <dbReference type="NCBI Taxonomy" id="1033263"/>
    <lineage>
        <taxon>Eukaryota</taxon>
        <taxon>Fungi</taxon>
        <taxon>Dikarya</taxon>
        <taxon>Basidiomycota</taxon>
        <taxon>Agaricomycotina</taxon>
        <taxon>Agaricomycetes</taxon>
        <taxon>Agaricomycetidae</taxon>
        <taxon>Agaricales</taxon>
        <taxon>Marasmiineae</taxon>
        <taxon>Mycenaceae</taxon>
        <taxon>Mycena</taxon>
    </lineage>
</organism>
<accession>A0AAD7GDH4</accession>
<dbReference type="AlphaFoldDB" id="A0AAD7GDH4"/>
<evidence type="ECO:0000259" key="10">
    <source>
        <dbReference type="Pfam" id="PF00394"/>
    </source>
</evidence>
<comment type="subcellular location">
    <subcellularLocation>
        <location evidence="3">Secreted</location>
    </subcellularLocation>
</comment>
<keyword evidence="6" id="KW-0964">Secreted</keyword>
<evidence type="ECO:0000313" key="13">
    <source>
        <dbReference type="Proteomes" id="UP001221757"/>
    </source>
</evidence>
<dbReference type="Proteomes" id="UP001221757">
    <property type="component" value="Unassembled WGS sequence"/>
</dbReference>
<comment type="catalytic activity">
    <reaction evidence="1">
        <text>4 hydroquinone + O2 = 4 benzosemiquinone + 2 H2O</text>
        <dbReference type="Rhea" id="RHEA:11276"/>
        <dbReference type="ChEBI" id="CHEBI:15377"/>
        <dbReference type="ChEBI" id="CHEBI:15379"/>
        <dbReference type="ChEBI" id="CHEBI:17594"/>
        <dbReference type="ChEBI" id="CHEBI:17977"/>
        <dbReference type="EC" id="1.10.3.2"/>
    </reaction>
</comment>
<evidence type="ECO:0000256" key="7">
    <source>
        <dbReference type="ARBA" id="ARBA00022723"/>
    </source>
</evidence>
<reference evidence="12" key="1">
    <citation type="submission" date="2023-03" db="EMBL/GenBank/DDBJ databases">
        <title>Massive genome expansion in bonnet fungi (Mycena s.s.) driven by repeated elements and novel gene families across ecological guilds.</title>
        <authorList>
            <consortium name="Lawrence Berkeley National Laboratory"/>
            <person name="Harder C.B."/>
            <person name="Miyauchi S."/>
            <person name="Viragh M."/>
            <person name="Kuo A."/>
            <person name="Thoen E."/>
            <person name="Andreopoulos B."/>
            <person name="Lu D."/>
            <person name="Skrede I."/>
            <person name="Drula E."/>
            <person name="Henrissat B."/>
            <person name="Morin E."/>
            <person name="Kohler A."/>
            <person name="Barry K."/>
            <person name="LaButti K."/>
            <person name="Morin E."/>
            <person name="Salamov A."/>
            <person name="Lipzen A."/>
            <person name="Mereny Z."/>
            <person name="Hegedus B."/>
            <person name="Baldrian P."/>
            <person name="Stursova M."/>
            <person name="Weitz H."/>
            <person name="Taylor A."/>
            <person name="Grigoriev I.V."/>
            <person name="Nagy L.G."/>
            <person name="Martin F."/>
            <person name="Kauserud H."/>
        </authorList>
    </citation>
    <scope>NUCLEOTIDE SEQUENCE</scope>
    <source>
        <strain evidence="12">CBHHK067</strain>
    </source>
</reference>
<dbReference type="InterPro" id="IPR001117">
    <property type="entry name" value="Cu-oxidase_2nd"/>
</dbReference>
<evidence type="ECO:0000256" key="6">
    <source>
        <dbReference type="ARBA" id="ARBA00022525"/>
    </source>
</evidence>
<evidence type="ECO:0000256" key="5">
    <source>
        <dbReference type="ARBA" id="ARBA00012297"/>
    </source>
</evidence>
<evidence type="ECO:0000256" key="9">
    <source>
        <dbReference type="ARBA" id="ARBA00023008"/>
    </source>
</evidence>
<dbReference type="InterPro" id="IPR011706">
    <property type="entry name" value="Cu-oxidase_C"/>
</dbReference>
<evidence type="ECO:0000256" key="2">
    <source>
        <dbReference type="ARBA" id="ARBA00001935"/>
    </source>
</evidence>
<dbReference type="PROSITE" id="PS00080">
    <property type="entry name" value="MULTICOPPER_OXIDASE2"/>
    <property type="match status" value="1"/>
</dbReference>
<feature type="domain" description="Plastocyanin-like" evidence="10">
    <location>
        <begin position="2"/>
        <end position="60"/>
    </location>
</feature>
<evidence type="ECO:0000256" key="8">
    <source>
        <dbReference type="ARBA" id="ARBA00023002"/>
    </source>
</evidence>
<protein>
    <recommendedName>
        <fullName evidence="5">laccase</fullName>
        <ecNumber evidence="5">1.10.3.2</ecNumber>
    </recommendedName>
</protein>
<dbReference type="InterPro" id="IPR008972">
    <property type="entry name" value="Cupredoxin"/>
</dbReference>
<sequence length="245" mass="25800">MNTEPLTVDSIQIYVGQRYSFILTADQAVDNCWIRTVANGGTVMCGSVGINSAILRYVGADEVGPVTSVTDSTAPLVETDLRPLVPTAVPGTPVAGGADGTMNLAITIDFMMFAFSINGAPFAPSTVPVLQILSGAQTATDPLPTGSVFTLPANSVVELSIPGGSACAPLPFHLHGHNFFVIKSAGNDTFNFDNPRILHCHIDFHLELGLTIVFAEQVDAIANSTHPTAWDDLCPTYDALPSDEV</sequence>
<dbReference type="PANTHER" id="PTHR11709:SF394">
    <property type="entry name" value="FI03373P-RELATED"/>
    <property type="match status" value="1"/>
</dbReference>
<dbReference type="GO" id="GO:0005576">
    <property type="term" value="C:extracellular region"/>
    <property type="evidence" value="ECO:0007669"/>
    <property type="project" value="UniProtKB-SubCell"/>
</dbReference>
<comment type="similarity">
    <text evidence="4">Belongs to the multicopper oxidase family.</text>
</comment>
<dbReference type="SUPFAM" id="SSF49503">
    <property type="entry name" value="Cupredoxins"/>
    <property type="match status" value="2"/>
</dbReference>
<comment type="caution">
    <text evidence="12">The sequence shown here is derived from an EMBL/GenBank/DDBJ whole genome shotgun (WGS) entry which is preliminary data.</text>
</comment>
<keyword evidence="9" id="KW-0186">Copper</keyword>
<comment type="cofactor">
    <cofactor evidence="2">
        <name>Cu cation</name>
        <dbReference type="ChEBI" id="CHEBI:23378"/>
    </cofactor>
</comment>
<dbReference type="Pfam" id="PF07731">
    <property type="entry name" value="Cu-oxidase_2"/>
    <property type="match status" value="1"/>
</dbReference>
<proteinExistence type="inferred from homology"/>
<dbReference type="EMBL" id="JARKIE010000129">
    <property type="protein sequence ID" value="KAJ7679638.1"/>
    <property type="molecule type" value="Genomic_DNA"/>
</dbReference>
<dbReference type="PANTHER" id="PTHR11709">
    <property type="entry name" value="MULTI-COPPER OXIDASE"/>
    <property type="match status" value="1"/>
</dbReference>
<evidence type="ECO:0000256" key="3">
    <source>
        <dbReference type="ARBA" id="ARBA00004613"/>
    </source>
</evidence>
<gene>
    <name evidence="12" type="ORF">B0H17DRAFT_1206431</name>
</gene>
<name>A0AAD7GDH4_MYCRO</name>
<evidence type="ECO:0000259" key="11">
    <source>
        <dbReference type="Pfam" id="PF07731"/>
    </source>
</evidence>
<evidence type="ECO:0000313" key="12">
    <source>
        <dbReference type="EMBL" id="KAJ7679638.1"/>
    </source>
</evidence>
<dbReference type="InterPro" id="IPR002355">
    <property type="entry name" value="Cu_oxidase_Cu_BS"/>
</dbReference>
<dbReference type="GO" id="GO:0005507">
    <property type="term" value="F:copper ion binding"/>
    <property type="evidence" value="ECO:0007669"/>
    <property type="project" value="InterPro"/>
</dbReference>
<dbReference type="InterPro" id="IPR045087">
    <property type="entry name" value="Cu-oxidase_fam"/>
</dbReference>
<dbReference type="Gene3D" id="2.60.40.420">
    <property type="entry name" value="Cupredoxins - blue copper proteins"/>
    <property type="match status" value="3"/>
</dbReference>
<keyword evidence="13" id="KW-1185">Reference proteome</keyword>
<feature type="domain" description="Plastocyanin-like" evidence="11">
    <location>
        <begin position="124"/>
        <end position="195"/>
    </location>
</feature>
<keyword evidence="7" id="KW-0479">Metal-binding</keyword>
<dbReference type="Pfam" id="PF00394">
    <property type="entry name" value="Cu-oxidase"/>
    <property type="match status" value="1"/>
</dbReference>
<keyword evidence="8" id="KW-0560">Oxidoreductase</keyword>
<dbReference type="GO" id="GO:0052716">
    <property type="term" value="F:hydroquinone:oxygen oxidoreductase activity"/>
    <property type="evidence" value="ECO:0007669"/>
    <property type="project" value="UniProtKB-EC"/>
</dbReference>